<protein>
    <submittedName>
        <fullName evidence="6 7">Hemerythrin</fullName>
    </submittedName>
    <submittedName>
        <fullName evidence="5">Hemerythrin-like metal-binding domain</fullName>
    </submittedName>
</protein>
<evidence type="ECO:0000256" key="2">
    <source>
        <dbReference type="ARBA" id="ARBA00022723"/>
    </source>
</evidence>
<evidence type="ECO:0000259" key="4">
    <source>
        <dbReference type="Pfam" id="PF01814"/>
    </source>
</evidence>
<dbReference type="AlphaFoldDB" id="A0A174YR51"/>
<evidence type="ECO:0000313" key="5">
    <source>
        <dbReference type="EMBL" id="CUQ75169.1"/>
    </source>
</evidence>
<dbReference type="InterPro" id="IPR012312">
    <property type="entry name" value="Hemerythrin-like"/>
</dbReference>
<evidence type="ECO:0000313" key="10">
    <source>
        <dbReference type="Proteomes" id="UP000095621"/>
    </source>
</evidence>
<evidence type="ECO:0000313" key="12">
    <source>
        <dbReference type="Proteomes" id="UP000285201"/>
    </source>
</evidence>
<dbReference type="Proteomes" id="UP000284794">
    <property type="component" value="Unassembled WGS sequence"/>
</dbReference>
<dbReference type="CDD" id="cd12107">
    <property type="entry name" value="Hemerythrin"/>
    <property type="match status" value="1"/>
</dbReference>
<dbReference type="EMBL" id="QROY01000003">
    <property type="protein sequence ID" value="RHL70350.1"/>
    <property type="molecule type" value="Genomic_DNA"/>
</dbReference>
<dbReference type="NCBIfam" id="TIGR02481">
    <property type="entry name" value="hemeryth_dom"/>
    <property type="match status" value="1"/>
</dbReference>
<dbReference type="SUPFAM" id="SSF47188">
    <property type="entry name" value="Hemerythrin-like"/>
    <property type="match status" value="1"/>
</dbReference>
<dbReference type="InterPro" id="IPR035938">
    <property type="entry name" value="Hemerythrin-like_sf"/>
</dbReference>
<evidence type="ECO:0000313" key="13">
    <source>
        <dbReference type="Proteomes" id="UP000285844"/>
    </source>
</evidence>
<dbReference type="PANTHER" id="PTHR37164">
    <property type="entry name" value="BACTERIOHEMERYTHRIN"/>
    <property type="match status" value="1"/>
</dbReference>
<evidence type="ECO:0000256" key="1">
    <source>
        <dbReference type="ARBA" id="ARBA00010587"/>
    </source>
</evidence>
<accession>A0A174YR51</accession>
<organism evidence="5 10">
    <name type="scientific">Lachnospira eligens</name>
    <dbReference type="NCBI Taxonomy" id="39485"/>
    <lineage>
        <taxon>Bacteria</taxon>
        <taxon>Bacillati</taxon>
        <taxon>Bacillota</taxon>
        <taxon>Clostridia</taxon>
        <taxon>Lachnospirales</taxon>
        <taxon>Lachnospiraceae</taxon>
        <taxon>Lachnospira</taxon>
    </lineage>
</organism>
<evidence type="ECO:0000313" key="8">
    <source>
        <dbReference type="EMBL" id="RHD10565.1"/>
    </source>
</evidence>
<evidence type="ECO:0000313" key="7">
    <source>
        <dbReference type="EMBL" id="RHC15312.1"/>
    </source>
</evidence>
<reference evidence="6 14" key="3">
    <citation type="journal article" date="2019" name="Nat. Med.">
        <title>A library of human gut bacterial isolates paired with longitudinal multiomics data enables mechanistic microbiome research.</title>
        <authorList>
            <person name="Poyet M."/>
            <person name="Groussin M."/>
            <person name="Gibbons S.M."/>
            <person name="Avila-Pacheco J."/>
            <person name="Jiang X."/>
            <person name="Kearney S.M."/>
            <person name="Perrotta A.R."/>
            <person name="Berdy B."/>
            <person name="Zhao S."/>
            <person name="Lieberman T.D."/>
            <person name="Swanson P.K."/>
            <person name="Smith M."/>
            <person name="Roesemann S."/>
            <person name="Alexander J.E."/>
            <person name="Rich S.A."/>
            <person name="Livny J."/>
            <person name="Vlamakis H."/>
            <person name="Clish C."/>
            <person name="Bullock K."/>
            <person name="Deik A."/>
            <person name="Scott J."/>
            <person name="Pierce K.A."/>
            <person name="Xavier R.J."/>
            <person name="Alm E.J."/>
        </authorList>
    </citation>
    <scope>NUCLEOTIDE SEQUENCE [LARGE SCALE GENOMIC DNA]</scope>
    <source>
        <strain evidence="6 14">BIOML-A1</strain>
    </source>
</reference>
<dbReference type="Proteomes" id="UP000285844">
    <property type="component" value="Unassembled WGS sequence"/>
</dbReference>
<dbReference type="NCBIfam" id="NF033749">
    <property type="entry name" value="bact_hemeryth"/>
    <property type="match status" value="1"/>
</dbReference>
<name>A0A174YR51_9FIRM</name>
<dbReference type="Proteomes" id="UP000481964">
    <property type="component" value="Unassembled WGS sequence"/>
</dbReference>
<sequence>MTVITFDDNLITGNKTIDEQHKELIDRIQQFVSACESEDARVKAIKMLDYLDEYTEFHFKEEEKLQKDVDYPGLEEHIKKHEEFRHTVKELYDYLDENEGPDEKFMEQVKINVIDWLFGHIKTFDRSVAEYINIYDNPERL</sequence>
<reference evidence="5 10" key="1">
    <citation type="submission" date="2015-09" db="EMBL/GenBank/DDBJ databases">
        <authorList>
            <consortium name="Pathogen Informatics"/>
        </authorList>
    </citation>
    <scope>NUCLEOTIDE SEQUENCE [LARGE SCALE GENOMIC DNA]</scope>
    <source>
        <strain evidence="5 10">2789STDY5834875</strain>
    </source>
</reference>
<dbReference type="EMBL" id="QSHM01000001">
    <property type="protein sequence ID" value="RHC15312.1"/>
    <property type="molecule type" value="Genomic_DNA"/>
</dbReference>
<feature type="domain" description="Hemerythrin-like" evidence="4">
    <location>
        <begin position="13"/>
        <end position="126"/>
    </location>
</feature>
<dbReference type="RefSeq" id="WP_022098130.1">
    <property type="nucleotide sequence ID" value="NZ_CZBU01000001.1"/>
</dbReference>
<keyword evidence="3" id="KW-0408">Iron</keyword>
<dbReference type="Pfam" id="PF01814">
    <property type="entry name" value="Hemerythrin"/>
    <property type="match status" value="1"/>
</dbReference>
<gene>
    <name evidence="9" type="ORF">DW007_05080</name>
    <name evidence="8" type="ORF">DW811_02630</name>
    <name evidence="7" type="ORF">DW858_00280</name>
    <name evidence="5" type="ORF">ERS852490_00359</name>
    <name evidence="6" type="ORF">GKE48_05315</name>
</gene>
<reference evidence="11 12" key="2">
    <citation type="submission" date="2018-08" db="EMBL/GenBank/DDBJ databases">
        <title>A genome reference for cultivated species of the human gut microbiota.</title>
        <authorList>
            <person name="Zou Y."/>
            <person name="Xue W."/>
            <person name="Luo G."/>
        </authorList>
    </citation>
    <scope>NUCLEOTIDE SEQUENCE [LARGE SCALE GENOMIC DNA]</scope>
    <source>
        <strain evidence="9 12">AF36-7BH</strain>
        <strain evidence="8 11">AM32-2AC</strain>
        <strain evidence="7 13">AM37-3BH</strain>
    </source>
</reference>
<dbReference type="OrthoDB" id="9797092at2"/>
<comment type="similarity">
    <text evidence="1">Belongs to the hemerythrin family.</text>
</comment>
<evidence type="ECO:0000313" key="6">
    <source>
        <dbReference type="EMBL" id="MSC56874.1"/>
    </source>
</evidence>
<evidence type="ECO:0000313" key="11">
    <source>
        <dbReference type="Proteomes" id="UP000284794"/>
    </source>
</evidence>
<dbReference type="PANTHER" id="PTHR37164:SF1">
    <property type="entry name" value="BACTERIOHEMERYTHRIN"/>
    <property type="match status" value="1"/>
</dbReference>
<dbReference type="Proteomes" id="UP000285201">
    <property type="component" value="Unassembled WGS sequence"/>
</dbReference>
<proteinExistence type="inferred from homology"/>
<evidence type="ECO:0000256" key="3">
    <source>
        <dbReference type="ARBA" id="ARBA00023004"/>
    </source>
</evidence>
<dbReference type="EMBL" id="WKRD01000003">
    <property type="protein sequence ID" value="MSC56874.1"/>
    <property type="molecule type" value="Genomic_DNA"/>
</dbReference>
<dbReference type="Proteomes" id="UP000095621">
    <property type="component" value="Unassembled WGS sequence"/>
</dbReference>
<keyword evidence="2" id="KW-0479">Metal-binding</keyword>
<evidence type="ECO:0000313" key="9">
    <source>
        <dbReference type="EMBL" id="RHL70350.1"/>
    </source>
</evidence>
<dbReference type="EMBL" id="QSIS01000002">
    <property type="protein sequence ID" value="RHD10565.1"/>
    <property type="molecule type" value="Genomic_DNA"/>
</dbReference>
<dbReference type="GO" id="GO:0046872">
    <property type="term" value="F:metal ion binding"/>
    <property type="evidence" value="ECO:0007669"/>
    <property type="project" value="UniProtKB-KW"/>
</dbReference>
<dbReference type="Gene3D" id="1.20.120.50">
    <property type="entry name" value="Hemerythrin-like"/>
    <property type="match status" value="1"/>
</dbReference>
<evidence type="ECO:0000313" key="14">
    <source>
        <dbReference type="Proteomes" id="UP000481964"/>
    </source>
</evidence>
<dbReference type="EMBL" id="CZBU01000001">
    <property type="protein sequence ID" value="CUQ75169.1"/>
    <property type="molecule type" value="Genomic_DNA"/>
</dbReference>
<dbReference type="InterPro" id="IPR050669">
    <property type="entry name" value="Hemerythrin"/>
</dbReference>
<dbReference type="InterPro" id="IPR012827">
    <property type="entry name" value="Hemerythrin_metal-bd"/>
</dbReference>